<sequence length="177" mass="21338">HSAPEIFQSSGYDYAVDWWSLGVTMYEVLRHKRPFHIEQNTTDEEIAVLHRDGSISFPVDWDQAVMNLFFKFFKVDPQRRIQSFDDLASDEFCGSMSRDDVIEMKVATEFQPSRKELNYDPTFELEEMIMESNPLHKKKHRLEKLKSRRRNEKEWEKEWEHLGAKFQPFNRRRYSLV</sequence>
<evidence type="ECO:0000256" key="5">
    <source>
        <dbReference type="ARBA" id="ARBA00022840"/>
    </source>
</evidence>
<reference evidence="7" key="3">
    <citation type="submission" date="2025-09" db="UniProtKB">
        <authorList>
            <consortium name="Ensembl"/>
        </authorList>
    </citation>
    <scope>IDENTIFICATION</scope>
</reference>
<dbReference type="InterPro" id="IPR011009">
    <property type="entry name" value="Kinase-like_dom_sf"/>
</dbReference>
<dbReference type="eggNOG" id="KOG0598">
    <property type="taxonomic scope" value="Eukaryota"/>
</dbReference>
<reference evidence="8" key="1">
    <citation type="submission" date="2003-08" db="EMBL/GenBank/DDBJ databases">
        <authorList>
            <person name="Birren B."/>
            <person name="Nusbaum C."/>
            <person name="Abebe A."/>
            <person name="Abouelleil A."/>
            <person name="Adekoya E."/>
            <person name="Ait-zahra M."/>
            <person name="Allen N."/>
            <person name="Allen T."/>
            <person name="An P."/>
            <person name="Anderson M."/>
            <person name="Anderson S."/>
            <person name="Arachchi H."/>
            <person name="Armbruster J."/>
            <person name="Bachantsang P."/>
            <person name="Baldwin J."/>
            <person name="Barry A."/>
            <person name="Bayul T."/>
            <person name="Blitshsteyn B."/>
            <person name="Bloom T."/>
            <person name="Blye J."/>
            <person name="Boguslavskiy L."/>
            <person name="Borowsky M."/>
            <person name="Boukhgalter B."/>
            <person name="Brunache A."/>
            <person name="Butler J."/>
            <person name="Calixte N."/>
            <person name="Calvo S."/>
            <person name="Camarata J."/>
            <person name="Campo K."/>
            <person name="Chang J."/>
            <person name="Cheshatsang Y."/>
            <person name="Citroen M."/>
            <person name="Collymore A."/>
            <person name="Considine T."/>
            <person name="Cook A."/>
            <person name="Cooke P."/>
            <person name="Corum B."/>
            <person name="Cuomo C."/>
            <person name="David R."/>
            <person name="Dawoe T."/>
            <person name="Degray S."/>
            <person name="Dodge S."/>
            <person name="Dooley K."/>
            <person name="Dorje P."/>
            <person name="Dorjee K."/>
            <person name="Dorris L."/>
            <person name="Duffey N."/>
            <person name="Dupes A."/>
            <person name="Elkins T."/>
            <person name="Engels R."/>
            <person name="Erickson J."/>
            <person name="Farina A."/>
            <person name="Faro S."/>
            <person name="Ferreira P."/>
            <person name="Fischer H."/>
            <person name="Fitzgerald M."/>
            <person name="Foley K."/>
            <person name="Gage D."/>
            <person name="Galagan J."/>
            <person name="Gearin G."/>
            <person name="Gnerre S."/>
            <person name="Gnirke A."/>
            <person name="Goyette A."/>
            <person name="Graham J."/>
            <person name="Grandbois E."/>
            <person name="Gyaltsen K."/>
            <person name="Hafez N."/>
            <person name="Hagopian D."/>
            <person name="Hagos B."/>
            <person name="Hall J."/>
            <person name="Hatcher B."/>
            <person name="Heller A."/>
            <person name="Higgins H."/>
            <person name="Honan T."/>
            <person name="Horn A."/>
            <person name="Houde N."/>
            <person name="Hughes L."/>
            <person name="Hulme W."/>
            <person name="Husby E."/>
            <person name="Iliev I."/>
            <person name="Jaffe D."/>
            <person name="Jones C."/>
            <person name="Kamal M."/>
            <person name="Kamat A."/>
            <person name="Kamvysselis M."/>
            <person name="Karlsson E."/>
            <person name="Kells C."/>
            <person name="Kieu A."/>
            <person name="Kisner P."/>
            <person name="Kodira C."/>
            <person name="Kulbokas E."/>
            <person name="Labutti K."/>
            <person name="Lama D."/>
            <person name="Landers T."/>
            <person name="Leger J."/>
            <person name="Levine S."/>
            <person name="Lewis D."/>
            <person name="Lewis T."/>
            <person name="Lindblad-toh K."/>
            <person name="Liu X."/>
            <person name="Lokyitsang T."/>
            <person name="Lokyitsang Y."/>
            <person name="Lucien O."/>
            <person name="Lui A."/>
            <person name="Ma L.J."/>
            <person name="Mabbitt R."/>
            <person name="Macdonald J."/>
            <person name="Maclean C."/>
            <person name="Major J."/>
            <person name="Manning J."/>
            <person name="Marabella R."/>
            <person name="Maru K."/>
            <person name="Matthews C."/>
            <person name="Mauceli E."/>
            <person name="Mccarthy M."/>
            <person name="Mcdonough S."/>
            <person name="Mcghee T."/>
            <person name="Meldrim J."/>
            <person name="Meneus L."/>
            <person name="Mesirov J."/>
            <person name="Mihalev A."/>
            <person name="Mihova T."/>
            <person name="Mikkelsen T."/>
            <person name="Mlenga V."/>
            <person name="Moru K."/>
            <person name="Mozes J."/>
            <person name="Mulrain L."/>
            <person name="Munson G."/>
            <person name="Naylor J."/>
            <person name="Newes C."/>
            <person name="Nguyen C."/>
            <person name="Nguyen N."/>
            <person name="Nguyen T."/>
            <person name="Nicol R."/>
            <person name="Nielsen C."/>
            <person name="Nizzari M."/>
            <person name="Norbu C."/>
            <person name="Norbu N."/>
            <person name="O'donnell P."/>
            <person name="Okoawo O."/>
            <person name="O'leary S."/>
            <person name="Omotosho B."/>
            <person name="O'neill K."/>
            <person name="Osman S."/>
            <person name="Parker S."/>
            <person name="Perrin D."/>
            <person name="Phunkhang P."/>
            <person name="Piqani B."/>
            <person name="Purcell S."/>
            <person name="Rachupka T."/>
            <person name="Ramasamy U."/>
            <person name="Rameau R."/>
            <person name="Ray V."/>
            <person name="Raymond C."/>
            <person name="Retta R."/>
            <person name="Richardson S."/>
            <person name="Rise C."/>
            <person name="Rodriguez J."/>
            <person name="Rogers J."/>
            <person name="Rogov P."/>
            <person name="Rutman M."/>
            <person name="Schupbach R."/>
            <person name="Seaman C."/>
            <person name="Settipalli S."/>
            <person name="Sharpe T."/>
            <person name="Sheridan J."/>
            <person name="Sherpa N."/>
            <person name="Shi J."/>
            <person name="Smirnov S."/>
            <person name="Smith C."/>
            <person name="Sougnez C."/>
            <person name="Spencer B."/>
            <person name="Stalker J."/>
            <person name="Stange-thomann N."/>
            <person name="Stavropoulos S."/>
            <person name="Stetson K."/>
            <person name="Stone C."/>
            <person name="Stone S."/>
            <person name="Stubbs M."/>
            <person name="Talamas J."/>
            <person name="Tchuinga P."/>
            <person name="Tenzing P."/>
            <person name="Tesfaye S."/>
            <person name="Theodore J."/>
            <person name="Thoulutsang Y."/>
            <person name="Topham K."/>
            <person name="Towey S."/>
            <person name="Tsamla T."/>
            <person name="Tsomo N."/>
            <person name="Vallee D."/>
            <person name="Vassiliev H."/>
            <person name="Venkataraman V."/>
            <person name="Vinson J."/>
            <person name="Vo A."/>
            <person name="Wade C."/>
            <person name="Wang S."/>
            <person name="Wangchuk T."/>
            <person name="Wangdi T."/>
            <person name="Whittaker C."/>
            <person name="Wilkinson J."/>
            <person name="Wu Y."/>
            <person name="Wyman D."/>
            <person name="Yadav S."/>
            <person name="Yang S."/>
            <person name="Yang X."/>
            <person name="Yeager S."/>
            <person name="Yee E."/>
            <person name="Young G."/>
            <person name="Zainoun J."/>
            <person name="Zembeck L."/>
            <person name="Zimmer A."/>
            <person name="Zody M."/>
            <person name="Lander E."/>
        </authorList>
    </citation>
    <scope>NUCLEOTIDE SEQUENCE [LARGE SCALE GENOMIC DNA]</scope>
</reference>
<dbReference type="PANTHER" id="PTHR24355">
    <property type="entry name" value="G PROTEIN-COUPLED RECEPTOR KINASE/RIBOSOMAL PROTEIN S6 KINASE"/>
    <property type="match status" value="1"/>
</dbReference>
<dbReference type="GO" id="GO:0001664">
    <property type="term" value="F:G protein-coupled receptor binding"/>
    <property type="evidence" value="ECO:0007669"/>
    <property type="project" value="TreeGrafter"/>
</dbReference>
<reference evidence="7" key="2">
    <citation type="submission" date="2025-08" db="UniProtKB">
        <authorList>
            <consortium name="Ensembl"/>
        </authorList>
    </citation>
    <scope>IDENTIFICATION</scope>
</reference>
<dbReference type="SUPFAM" id="SSF56112">
    <property type="entry name" value="Protein kinase-like (PK-like)"/>
    <property type="match status" value="1"/>
</dbReference>
<evidence type="ECO:0000313" key="8">
    <source>
        <dbReference type="Proteomes" id="UP000007875"/>
    </source>
</evidence>
<keyword evidence="2" id="KW-0808">Transferase</keyword>
<dbReference type="GO" id="GO:0005524">
    <property type="term" value="F:ATP binding"/>
    <property type="evidence" value="ECO:0007669"/>
    <property type="project" value="UniProtKB-KW"/>
</dbReference>
<evidence type="ECO:0000256" key="2">
    <source>
        <dbReference type="ARBA" id="ARBA00022679"/>
    </source>
</evidence>
<evidence type="ECO:0000256" key="1">
    <source>
        <dbReference type="ARBA" id="ARBA00022527"/>
    </source>
</evidence>
<evidence type="ECO:0000313" key="7">
    <source>
        <dbReference type="Ensembl" id="ENSCSAVP00000010038.1"/>
    </source>
</evidence>
<dbReference type="GO" id="GO:0009966">
    <property type="term" value="P:regulation of signal transduction"/>
    <property type="evidence" value="ECO:0007669"/>
    <property type="project" value="TreeGrafter"/>
</dbReference>
<dbReference type="OMA" id="MIMESNP"/>
<organism evidence="7 8">
    <name type="scientific">Ciona savignyi</name>
    <name type="common">Pacific transparent sea squirt</name>
    <dbReference type="NCBI Taxonomy" id="51511"/>
    <lineage>
        <taxon>Eukaryota</taxon>
        <taxon>Metazoa</taxon>
        <taxon>Chordata</taxon>
        <taxon>Tunicata</taxon>
        <taxon>Ascidiacea</taxon>
        <taxon>Phlebobranchia</taxon>
        <taxon>Cionidae</taxon>
        <taxon>Ciona</taxon>
    </lineage>
</organism>
<dbReference type="Ensembl" id="ENSCSAVT00000010160.1">
    <property type="protein sequence ID" value="ENSCSAVP00000010038.1"/>
    <property type="gene ID" value="ENSCSAVG00000005916.1"/>
</dbReference>
<keyword evidence="1" id="KW-0723">Serine/threonine-protein kinase</keyword>
<proteinExistence type="predicted"/>
<dbReference type="InParanoid" id="H2YXH7"/>
<keyword evidence="5" id="KW-0067">ATP-binding</keyword>
<dbReference type="GO" id="GO:0004703">
    <property type="term" value="F:G protein-coupled receptor kinase activity"/>
    <property type="evidence" value="ECO:0007669"/>
    <property type="project" value="TreeGrafter"/>
</dbReference>
<dbReference type="STRING" id="51511.ENSCSAVP00000010038"/>
<dbReference type="GO" id="GO:0007186">
    <property type="term" value="P:G protein-coupled receptor signaling pathway"/>
    <property type="evidence" value="ECO:0007669"/>
    <property type="project" value="TreeGrafter"/>
</dbReference>
<keyword evidence="4" id="KW-0418">Kinase</keyword>
<keyword evidence="3" id="KW-0547">Nucleotide-binding</keyword>
<evidence type="ECO:0000256" key="3">
    <source>
        <dbReference type="ARBA" id="ARBA00022741"/>
    </source>
</evidence>
<name>H2YXH7_CIOSA</name>
<dbReference type="PROSITE" id="PS50011">
    <property type="entry name" value="PROTEIN_KINASE_DOM"/>
    <property type="match status" value="1"/>
</dbReference>
<dbReference type="Pfam" id="PF00069">
    <property type="entry name" value="Pkinase"/>
    <property type="match status" value="1"/>
</dbReference>
<feature type="domain" description="Protein kinase" evidence="6">
    <location>
        <begin position="1"/>
        <end position="93"/>
    </location>
</feature>
<dbReference type="AlphaFoldDB" id="H2YXH7"/>
<keyword evidence="8" id="KW-1185">Reference proteome</keyword>
<dbReference type="HOGENOM" id="CLU_1521176_0_0_1"/>
<evidence type="ECO:0000256" key="4">
    <source>
        <dbReference type="ARBA" id="ARBA00022777"/>
    </source>
</evidence>
<dbReference type="GeneTree" id="ENSGT00940000169503"/>
<dbReference type="InterPro" id="IPR000719">
    <property type="entry name" value="Prot_kinase_dom"/>
</dbReference>
<accession>H2YXH7</accession>
<dbReference type="Gene3D" id="1.10.510.10">
    <property type="entry name" value="Transferase(Phosphotransferase) domain 1"/>
    <property type="match status" value="1"/>
</dbReference>
<protein>
    <recommendedName>
        <fullName evidence="6">Protein kinase domain-containing protein</fullName>
    </recommendedName>
</protein>
<evidence type="ECO:0000259" key="6">
    <source>
        <dbReference type="PROSITE" id="PS50011"/>
    </source>
</evidence>
<dbReference type="Proteomes" id="UP000007875">
    <property type="component" value="Unassembled WGS sequence"/>
</dbReference>
<dbReference type="PANTHER" id="PTHR24355:SF30">
    <property type="entry name" value="SERINE_THREONINE-PROTEIN KINASE 32B ISOFORM X1"/>
    <property type="match status" value="1"/>
</dbReference>